<feature type="region of interest" description="Disordered" evidence="1">
    <location>
        <begin position="1"/>
        <end position="22"/>
    </location>
</feature>
<reference evidence="2 3" key="1">
    <citation type="submission" date="2024-11" db="EMBL/GenBank/DDBJ databases">
        <title>Adaptive evolution of stress response genes in parasites aligns with host niche diversity.</title>
        <authorList>
            <person name="Hahn C."/>
            <person name="Resl P."/>
        </authorList>
    </citation>
    <scope>NUCLEOTIDE SEQUENCE [LARGE SCALE GENOMIC DNA]</scope>
    <source>
        <strain evidence="2">EGGRZ-B1_66</strain>
        <tissue evidence="2">Body</tissue>
    </source>
</reference>
<protein>
    <submittedName>
        <fullName evidence="2">Sister chromatid cohesion protein 2</fullName>
    </submittedName>
</protein>
<evidence type="ECO:0000313" key="2">
    <source>
        <dbReference type="EMBL" id="KAL3319143.1"/>
    </source>
</evidence>
<dbReference type="EMBL" id="JBJKFK010000166">
    <property type="protein sequence ID" value="KAL3319143.1"/>
    <property type="molecule type" value="Genomic_DNA"/>
</dbReference>
<dbReference type="PANTHER" id="PTHR21704:SF18">
    <property type="entry name" value="NIPPED-B-LIKE PROTEIN"/>
    <property type="match status" value="1"/>
</dbReference>
<proteinExistence type="predicted"/>
<feature type="compositionally biased region" description="Basic residues" evidence="1">
    <location>
        <begin position="121"/>
        <end position="130"/>
    </location>
</feature>
<sequence length="433" mass="48046">MVISRKSKINKKRRVRESTPSTVACTDSEGEISLMPCKNWKRGQKRATVESESDSDYSVLNASERLSTQCVELEKQRVTEEACAASDSCNKFRERLCQILQRVEDLNLPSISQSVPEMAKKSKKAKKKARKDFSSGEELGTASELSEEELLDDPLPRIARLSREELNALCIETGQMRVVSSLSSLPTGWLVRFLTLMLIRMRDVLRLPPKFPSQISDEKKLELDELRSAKTPGDIKIEGLGETFHLFPVRTVELSMSRQLASLMQRSGQSPAPDSGFLWSQPYFVRVLSGVECALICLNVIANPDIPRNVLLDELIEAVTGMAMRLLVNVLFVAPAQTFAFDKAITNANSPQLSAQAHLVLCLGRRVSQIVAGLASLVRLQPCKLTDSLVIQLSQLALAMPTHVLANPAGGVNQSLRQQLDNGFAFIFILYLF</sequence>
<accession>A0ABD2QHW0</accession>
<keyword evidence="3" id="KW-1185">Reference proteome</keyword>
<evidence type="ECO:0000313" key="3">
    <source>
        <dbReference type="Proteomes" id="UP001626550"/>
    </source>
</evidence>
<dbReference type="Proteomes" id="UP001626550">
    <property type="component" value="Unassembled WGS sequence"/>
</dbReference>
<dbReference type="PANTHER" id="PTHR21704">
    <property type="entry name" value="NIPPED-B-LIKE PROTEIN DELANGIN SCC2-RELATED"/>
    <property type="match status" value="1"/>
</dbReference>
<organism evidence="2 3">
    <name type="scientific">Cichlidogyrus casuarinus</name>
    <dbReference type="NCBI Taxonomy" id="1844966"/>
    <lineage>
        <taxon>Eukaryota</taxon>
        <taxon>Metazoa</taxon>
        <taxon>Spiralia</taxon>
        <taxon>Lophotrochozoa</taxon>
        <taxon>Platyhelminthes</taxon>
        <taxon>Monogenea</taxon>
        <taxon>Monopisthocotylea</taxon>
        <taxon>Dactylogyridea</taxon>
        <taxon>Ancyrocephalidae</taxon>
        <taxon>Cichlidogyrus</taxon>
    </lineage>
</organism>
<name>A0ABD2QHW0_9PLAT</name>
<comment type="caution">
    <text evidence="2">The sequence shown here is derived from an EMBL/GenBank/DDBJ whole genome shotgun (WGS) entry which is preliminary data.</text>
</comment>
<feature type="region of interest" description="Disordered" evidence="1">
    <location>
        <begin position="115"/>
        <end position="148"/>
    </location>
</feature>
<dbReference type="AlphaFoldDB" id="A0ABD2QHW0"/>
<evidence type="ECO:0000256" key="1">
    <source>
        <dbReference type="SAM" id="MobiDB-lite"/>
    </source>
</evidence>
<dbReference type="InterPro" id="IPR033031">
    <property type="entry name" value="Scc2/Nipped-B"/>
</dbReference>
<feature type="compositionally biased region" description="Basic residues" evidence="1">
    <location>
        <begin position="1"/>
        <end position="15"/>
    </location>
</feature>
<gene>
    <name evidence="2" type="primary">SCC2_1</name>
    <name evidence="2" type="ORF">Ciccas_002180</name>
</gene>